<dbReference type="HOGENOM" id="CLU_047504_0_1_1"/>
<gene>
    <name evidence="14" type="primary">TIMD4</name>
</gene>
<keyword evidence="2 11" id="KW-0812">Transmembrane</keyword>
<evidence type="ECO:0000256" key="5">
    <source>
        <dbReference type="ARBA" id="ARBA00023136"/>
    </source>
</evidence>
<feature type="region of interest" description="Disordered" evidence="10">
    <location>
        <begin position="136"/>
        <end position="161"/>
    </location>
</feature>
<keyword evidence="7" id="KW-0325">Glycoprotein</keyword>
<feature type="domain" description="Ig-like" evidence="13">
    <location>
        <begin position="33"/>
        <end position="115"/>
    </location>
</feature>
<evidence type="ECO:0000256" key="1">
    <source>
        <dbReference type="ARBA" id="ARBA00004479"/>
    </source>
</evidence>
<keyword evidence="5 11" id="KW-0472">Membrane</keyword>
<dbReference type="PANTHER" id="PTHR46608:SF3">
    <property type="entry name" value="T-CELL IMMUNOGLOBULIN AND MUCIN DOMAIN-CONTAINING PROTEIN 4"/>
    <property type="match status" value="1"/>
</dbReference>
<reference evidence="14 15" key="1">
    <citation type="journal article" date="2011" name="Nature">
        <title>A high-resolution map of human evolutionary constraint using 29 mammals.</title>
        <authorList>
            <person name="Lindblad-Toh K."/>
            <person name="Garber M."/>
            <person name="Zuk O."/>
            <person name="Lin M.F."/>
            <person name="Parker B.J."/>
            <person name="Washietl S."/>
            <person name="Kheradpour P."/>
            <person name="Ernst J."/>
            <person name="Jordan G."/>
            <person name="Mauceli E."/>
            <person name="Ward L.D."/>
            <person name="Lowe C.B."/>
            <person name="Holloway A.K."/>
            <person name="Clamp M."/>
            <person name="Gnerre S."/>
            <person name="Alfoldi J."/>
            <person name="Beal K."/>
            <person name="Chang J."/>
            <person name="Clawson H."/>
            <person name="Cuff J."/>
            <person name="Di Palma F."/>
            <person name="Fitzgerald S."/>
            <person name="Flicek P."/>
            <person name="Guttman M."/>
            <person name="Hubisz M.J."/>
            <person name="Jaffe D.B."/>
            <person name="Jungreis I."/>
            <person name="Kent W.J."/>
            <person name="Kostka D."/>
            <person name="Lara M."/>
            <person name="Martins A.L."/>
            <person name="Massingham T."/>
            <person name="Moltke I."/>
            <person name="Raney B.J."/>
            <person name="Rasmussen M.D."/>
            <person name="Robinson J."/>
            <person name="Stark A."/>
            <person name="Vilella A.J."/>
            <person name="Wen J."/>
            <person name="Xie X."/>
            <person name="Zody M.C."/>
            <person name="Baldwin J."/>
            <person name="Bloom T."/>
            <person name="Chin C.W."/>
            <person name="Heiman D."/>
            <person name="Nicol R."/>
            <person name="Nusbaum C."/>
            <person name="Young S."/>
            <person name="Wilkinson J."/>
            <person name="Worley K.C."/>
            <person name="Kovar C.L."/>
            <person name="Muzny D.M."/>
            <person name="Gibbs R.A."/>
            <person name="Cree A."/>
            <person name="Dihn H.H."/>
            <person name="Fowler G."/>
            <person name="Jhangiani S."/>
            <person name="Joshi V."/>
            <person name="Lee S."/>
            <person name="Lewis L.R."/>
            <person name="Nazareth L.V."/>
            <person name="Okwuonu G."/>
            <person name="Santibanez J."/>
            <person name="Warren W.C."/>
            <person name="Mardis E.R."/>
            <person name="Weinstock G.M."/>
            <person name="Wilson R.K."/>
            <person name="Delehaunty K."/>
            <person name="Dooling D."/>
            <person name="Fronik C."/>
            <person name="Fulton L."/>
            <person name="Fulton B."/>
            <person name="Graves T."/>
            <person name="Minx P."/>
            <person name="Sodergren E."/>
            <person name="Birney E."/>
            <person name="Margulies E.H."/>
            <person name="Herrero J."/>
            <person name="Green E.D."/>
            <person name="Haussler D."/>
            <person name="Siepel A."/>
            <person name="Goldman N."/>
            <person name="Pollard K.S."/>
            <person name="Pedersen J.S."/>
            <person name="Lander E.S."/>
            <person name="Kellis M."/>
        </authorList>
    </citation>
    <scope>NUCLEOTIDE SEQUENCE [LARGE SCALE GENOMIC DNA]</scope>
    <source>
        <strain evidence="14 15">Thorbecke inbred</strain>
    </source>
</reference>
<comment type="subcellular location">
    <subcellularLocation>
        <location evidence="1">Membrane</location>
        <topology evidence="1">Single-pass type I membrane protein</topology>
    </subcellularLocation>
</comment>
<sequence length="368" mass="40431">MAKGLLLLWLLIGIEQLYLTSAASEMVWTAVLGRSVTLPCLHLSWSQSRNSMCWGRGPCPNSKCNQEILHTDGTKVISGKSAKYRLQGNIQRGDVSLTIFNTHEGDSGVYCCRIEVPGWFNDVKKNIRLELRRAPTTTRRTTTTTTCQTTTTHPTTTPRMTTTTTVLPTTAMSIPDFATETMLQTTTTSVLPATATTPPPTALSSFPEEYTEFLITEPSTEELILTAESETFLVSSESWQGTEATSADTDLLTSEESESRVLPSTSQASTRKVNDSVIFPVTGVSEILGHDGGLGQVKMIDHTYLMMIIAPCLGFMLLALLAVFLLRGKVTKTNCLQEHTRIGHVGETNNVLRDMQNAREDEDVLFTL</sequence>
<feature type="compositionally biased region" description="Polar residues" evidence="10">
    <location>
        <begin position="236"/>
        <end position="254"/>
    </location>
</feature>
<keyword evidence="8" id="KW-0393">Immunoglobulin domain</keyword>
<evidence type="ECO:0000313" key="14">
    <source>
        <dbReference type="Ensembl" id="ENSOCUP00000010240.4"/>
    </source>
</evidence>
<name>G1T280_RABIT</name>
<dbReference type="PANTHER" id="PTHR46608">
    <property type="entry name" value="T-CELL IMMUNOGLOBULIN AND MUCIN DOMAIN-CONTAINING PROTEIN 4"/>
    <property type="match status" value="1"/>
</dbReference>
<dbReference type="Pfam" id="PF07686">
    <property type="entry name" value="V-set"/>
    <property type="match status" value="1"/>
</dbReference>
<dbReference type="InParanoid" id="G1T280"/>
<dbReference type="PaxDb" id="9986-ENSOCUP00000010240"/>
<dbReference type="InterPro" id="IPR007110">
    <property type="entry name" value="Ig-like_dom"/>
</dbReference>
<evidence type="ECO:0000256" key="6">
    <source>
        <dbReference type="ARBA" id="ARBA00023157"/>
    </source>
</evidence>
<evidence type="ECO:0000256" key="11">
    <source>
        <dbReference type="SAM" id="Phobius"/>
    </source>
</evidence>
<keyword evidence="4 11" id="KW-1133">Transmembrane helix</keyword>
<dbReference type="EMBL" id="AAGW02027274">
    <property type="status" value="NOT_ANNOTATED_CDS"/>
    <property type="molecule type" value="Genomic_DNA"/>
</dbReference>
<evidence type="ECO:0000256" key="10">
    <source>
        <dbReference type="SAM" id="MobiDB-lite"/>
    </source>
</evidence>
<proteinExistence type="inferred from homology"/>
<dbReference type="GO" id="GO:0001786">
    <property type="term" value="F:phosphatidylserine binding"/>
    <property type="evidence" value="ECO:0007669"/>
    <property type="project" value="TreeGrafter"/>
</dbReference>
<feature type="chain" id="PRO_5023859237" evidence="12">
    <location>
        <begin position="23"/>
        <end position="368"/>
    </location>
</feature>
<evidence type="ECO:0000256" key="8">
    <source>
        <dbReference type="ARBA" id="ARBA00023319"/>
    </source>
</evidence>
<feature type="region of interest" description="Disordered" evidence="10">
    <location>
        <begin position="236"/>
        <end position="268"/>
    </location>
</feature>
<accession>G1T280</accession>
<evidence type="ECO:0000256" key="7">
    <source>
        <dbReference type="ARBA" id="ARBA00023180"/>
    </source>
</evidence>
<dbReference type="GO" id="GO:0016020">
    <property type="term" value="C:membrane"/>
    <property type="evidence" value="ECO:0007669"/>
    <property type="project" value="UniProtKB-SubCell"/>
</dbReference>
<dbReference type="AlphaFoldDB" id="G1T280"/>
<dbReference type="SUPFAM" id="SSF48726">
    <property type="entry name" value="Immunoglobulin"/>
    <property type="match status" value="1"/>
</dbReference>
<evidence type="ECO:0000256" key="4">
    <source>
        <dbReference type="ARBA" id="ARBA00022989"/>
    </source>
</evidence>
<dbReference type="PROSITE" id="PS50835">
    <property type="entry name" value="IG_LIKE"/>
    <property type="match status" value="1"/>
</dbReference>
<dbReference type="FunCoup" id="G1T280">
    <property type="interactions" value="19"/>
</dbReference>
<evidence type="ECO:0000256" key="2">
    <source>
        <dbReference type="ARBA" id="ARBA00022692"/>
    </source>
</evidence>
<dbReference type="InterPro" id="IPR003599">
    <property type="entry name" value="Ig_sub"/>
</dbReference>
<dbReference type="InterPro" id="IPR013783">
    <property type="entry name" value="Ig-like_fold"/>
</dbReference>
<reference evidence="14" key="3">
    <citation type="submission" date="2025-09" db="UniProtKB">
        <authorList>
            <consortium name="Ensembl"/>
        </authorList>
    </citation>
    <scope>IDENTIFICATION</scope>
    <source>
        <strain evidence="14">Thorbecke</strain>
    </source>
</reference>
<dbReference type="GO" id="GO:0060097">
    <property type="term" value="P:cytoskeletal rearrangement involved in phagocytosis, engulfment"/>
    <property type="evidence" value="ECO:0007669"/>
    <property type="project" value="TreeGrafter"/>
</dbReference>
<keyword evidence="3 12" id="KW-0732">Signal</keyword>
<keyword evidence="15" id="KW-1185">Reference proteome</keyword>
<evidence type="ECO:0000256" key="9">
    <source>
        <dbReference type="ARBA" id="ARBA00038203"/>
    </source>
</evidence>
<dbReference type="STRING" id="9986.ENSOCUP00000010240"/>
<evidence type="ECO:0000256" key="3">
    <source>
        <dbReference type="ARBA" id="ARBA00022729"/>
    </source>
</evidence>
<dbReference type="GO" id="GO:0043277">
    <property type="term" value="P:apoptotic cell clearance"/>
    <property type="evidence" value="ECO:0007669"/>
    <property type="project" value="TreeGrafter"/>
</dbReference>
<dbReference type="SMART" id="SM00409">
    <property type="entry name" value="IG"/>
    <property type="match status" value="1"/>
</dbReference>
<dbReference type="Gene3D" id="2.60.40.10">
    <property type="entry name" value="Immunoglobulins"/>
    <property type="match status" value="1"/>
</dbReference>
<evidence type="ECO:0000256" key="12">
    <source>
        <dbReference type="SAM" id="SignalP"/>
    </source>
</evidence>
<dbReference type="SMR" id="G1T280"/>
<dbReference type="GeneTree" id="ENSGT00940000161609"/>
<dbReference type="EMBL" id="AAGW02027275">
    <property type="status" value="NOT_ANNOTATED_CDS"/>
    <property type="molecule type" value="Genomic_DNA"/>
</dbReference>
<dbReference type="Bgee" id="ENSOCUG00000011915">
    <property type="expression patterns" value="Expressed in testis and 6 other cell types or tissues"/>
</dbReference>
<reference evidence="14" key="2">
    <citation type="submission" date="2025-08" db="UniProtKB">
        <authorList>
            <consortium name="Ensembl"/>
        </authorList>
    </citation>
    <scope>IDENTIFICATION</scope>
    <source>
        <strain evidence="14">Thorbecke</strain>
    </source>
</reference>
<dbReference type="eggNOG" id="ENOG502S1A2">
    <property type="taxonomic scope" value="Eukaryota"/>
</dbReference>
<dbReference type="FunFam" id="2.60.40.10:FF:000774">
    <property type="entry name" value="Hepatitis A virus cellular receptor 1"/>
    <property type="match status" value="1"/>
</dbReference>
<dbReference type="InterPro" id="IPR036179">
    <property type="entry name" value="Ig-like_dom_sf"/>
</dbReference>
<evidence type="ECO:0000259" key="13">
    <source>
        <dbReference type="PROSITE" id="PS50835"/>
    </source>
</evidence>
<dbReference type="InterPro" id="IPR013106">
    <property type="entry name" value="Ig_V-set"/>
</dbReference>
<protein>
    <submittedName>
        <fullName evidence="14">T cell immunoglobulin and mucin domain containing 4</fullName>
    </submittedName>
</protein>
<keyword evidence="6" id="KW-1015">Disulfide bond</keyword>
<feature type="signal peptide" evidence="12">
    <location>
        <begin position="1"/>
        <end position="22"/>
    </location>
</feature>
<comment type="similarity">
    <text evidence="9">Belongs to the immunoglobulin superfamily. TIM family.</text>
</comment>
<organism evidence="14 15">
    <name type="scientific">Oryctolagus cuniculus</name>
    <name type="common">Rabbit</name>
    <dbReference type="NCBI Taxonomy" id="9986"/>
    <lineage>
        <taxon>Eukaryota</taxon>
        <taxon>Metazoa</taxon>
        <taxon>Chordata</taxon>
        <taxon>Craniata</taxon>
        <taxon>Vertebrata</taxon>
        <taxon>Euteleostomi</taxon>
        <taxon>Mammalia</taxon>
        <taxon>Eutheria</taxon>
        <taxon>Euarchontoglires</taxon>
        <taxon>Glires</taxon>
        <taxon>Lagomorpha</taxon>
        <taxon>Leporidae</taxon>
        <taxon>Oryctolagus</taxon>
    </lineage>
</organism>
<dbReference type="Ensembl" id="ENSOCUT00000011912.4">
    <property type="protein sequence ID" value="ENSOCUP00000010240.4"/>
    <property type="gene ID" value="ENSOCUG00000011915.4"/>
</dbReference>
<dbReference type="Proteomes" id="UP000001811">
    <property type="component" value="Chromosome 3"/>
</dbReference>
<evidence type="ECO:0000313" key="15">
    <source>
        <dbReference type="Proteomes" id="UP000001811"/>
    </source>
</evidence>
<feature type="transmembrane region" description="Helical" evidence="11">
    <location>
        <begin position="304"/>
        <end position="326"/>
    </location>
</feature>